<dbReference type="PANTHER" id="PTHR43490:SF99">
    <property type="entry name" value="SHORT-CHAIN DEHYDROGENASE_REDUCTASE"/>
    <property type="match status" value="1"/>
</dbReference>
<dbReference type="AlphaFoldDB" id="A0A6V4V3N6"/>
<comment type="similarity">
    <text evidence="1 4">Belongs to the short-chain dehydrogenases/reductases (SDR) family.</text>
</comment>
<feature type="region of interest" description="Disordered" evidence="5">
    <location>
        <begin position="255"/>
        <end position="280"/>
    </location>
</feature>
<name>A0A6V4V3N6_9EUKA</name>
<accession>A0A6V4V3N6</accession>
<dbReference type="SUPFAM" id="SSF51735">
    <property type="entry name" value="NAD(P)-binding Rossmann-fold domains"/>
    <property type="match status" value="1"/>
</dbReference>
<dbReference type="GO" id="GO:0016020">
    <property type="term" value="C:membrane"/>
    <property type="evidence" value="ECO:0007669"/>
    <property type="project" value="TreeGrafter"/>
</dbReference>
<proteinExistence type="inferred from homology"/>
<dbReference type="PRINTS" id="PR00081">
    <property type="entry name" value="GDHRDH"/>
</dbReference>
<dbReference type="GO" id="GO:0016491">
    <property type="term" value="F:oxidoreductase activity"/>
    <property type="evidence" value="ECO:0007669"/>
    <property type="project" value="UniProtKB-KW"/>
</dbReference>
<keyword evidence="3" id="KW-0560">Oxidoreductase</keyword>
<evidence type="ECO:0000256" key="1">
    <source>
        <dbReference type="ARBA" id="ARBA00006484"/>
    </source>
</evidence>
<protein>
    <submittedName>
        <fullName evidence="6">Uncharacterized protein</fullName>
    </submittedName>
</protein>
<evidence type="ECO:0000256" key="3">
    <source>
        <dbReference type="ARBA" id="ARBA00023002"/>
    </source>
</evidence>
<organism evidence="6">
    <name type="scientific">Prymnesium polylepis</name>
    <dbReference type="NCBI Taxonomy" id="72548"/>
    <lineage>
        <taxon>Eukaryota</taxon>
        <taxon>Haptista</taxon>
        <taxon>Haptophyta</taxon>
        <taxon>Prymnesiophyceae</taxon>
        <taxon>Prymnesiales</taxon>
        <taxon>Prymnesiaceae</taxon>
        <taxon>Prymnesium</taxon>
    </lineage>
</organism>
<evidence type="ECO:0000256" key="4">
    <source>
        <dbReference type="RuleBase" id="RU000363"/>
    </source>
</evidence>
<evidence type="ECO:0000256" key="5">
    <source>
        <dbReference type="SAM" id="MobiDB-lite"/>
    </source>
</evidence>
<dbReference type="Gene3D" id="3.40.50.720">
    <property type="entry name" value="NAD(P)-binding Rossmann-like Domain"/>
    <property type="match status" value="1"/>
</dbReference>
<dbReference type="InterPro" id="IPR036291">
    <property type="entry name" value="NAD(P)-bd_dom_sf"/>
</dbReference>
<sequence length="280" mass="29437">MKRILVTGGNAGIGKALCKQLASEDGAFVYMTSRSPEKGAEALASIIAEAPACEGKIEVIKMDVQSDDSVKQAAQAVTEKLGTEKLYAIVNNAGAGLAHGVAIAQVIDTNLYGPKRVCDAFMPLMPESGGRIVNVGSGIGPGWMSRAAPEVRSILCNPSGVTWEQIDQVAQADLAAKPDDGMNAYGVSKATVMSYTMLLARSHAGVLCSTISPGFIQTEMTKGFNAKLTPEQGTVSIRHCLFAALEGSGWMWGSDGKRSPVDASREPGEPPYTDLEGRGW</sequence>
<evidence type="ECO:0000313" key="6">
    <source>
        <dbReference type="EMBL" id="CAE2214721.1"/>
    </source>
</evidence>
<gene>
    <name evidence="6" type="ORF">CPOL0286_LOCUS7435</name>
</gene>
<dbReference type="Pfam" id="PF00106">
    <property type="entry name" value="adh_short"/>
    <property type="match status" value="1"/>
</dbReference>
<dbReference type="InterPro" id="IPR002347">
    <property type="entry name" value="SDR_fam"/>
</dbReference>
<feature type="compositionally biased region" description="Basic and acidic residues" evidence="5">
    <location>
        <begin position="255"/>
        <end position="268"/>
    </location>
</feature>
<dbReference type="EMBL" id="HBKO01016269">
    <property type="protein sequence ID" value="CAE2214721.1"/>
    <property type="molecule type" value="Transcribed_RNA"/>
</dbReference>
<keyword evidence="2" id="KW-0521">NADP</keyword>
<reference evidence="6" key="1">
    <citation type="submission" date="2021-01" db="EMBL/GenBank/DDBJ databases">
        <authorList>
            <person name="Corre E."/>
            <person name="Pelletier E."/>
            <person name="Niang G."/>
            <person name="Scheremetjew M."/>
            <person name="Finn R."/>
            <person name="Kale V."/>
            <person name="Holt S."/>
            <person name="Cochrane G."/>
            <person name="Meng A."/>
            <person name="Brown T."/>
            <person name="Cohen L."/>
        </authorList>
    </citation>
    <scope>NUCLEOTIDE SEQUENCE</scope>
    <source>
        <strain evidence="6">UIO037</strain>
    </source>
</reference>
<dbReference type="PANTHER" id="PTHR43490">
    <property type="entry name" value="(+)-NEOMENTHOL DEHYDROGENASE"/>
    <property type="match status" value="1"/>
</dbReference>
<dbReference type="PRINTS" id="PR00080">
    <property type="entry name" value="SDRFAMILY"/>
</dbReference>
<evidence type="ECO:0000256" key="2">
    <source>
        <dbReference type="ARBA" id="ARBA00022857"/>
    </source>
</evidence>